<reference evidence="3" key="1">
    <citation type="journal article" date="2020" name="Nature">
        <title>Giant virus diversity and host interactions through global metagenomics.</title>
        <authorList>
            <person name="Schulz F."/>
            <person name="Roux S."/>
            <person name="Paez-Espino D."/>
            <person name="Jungbluth S."/>
            <person name="Walsh D.A."/>
            <person name="Denef V.J."/>
            <person name="McMahon K.D."/>
            <person name="Konstantinidis K.T."/>
            <person name="Eloe-Fadrosh E.A."/>
            <person name="Kyrpides N.C."/>
            <person name="Woyke T."/>
        </authorList>
    </citation>
    <scope>NUCLEOTIDE SEQUENCE</scope>
    <source>
        <strain evidence="3">GVMAG-M-3300023184-77</strain>
    </source>
</reference>
<organism evidence="3">
    <name type="scientific">viral metagenome</name>
    <dbReference type="NCBI Taxonomy" id="1070528"/>
    <lineage>
        <taxon>unclassified sequences</taxon>
        <taxon>metagenomes</taxon>
        <taxon>organismal metagenomes</taxon>
    </lineage>
</organism>
<feature type="compositionally biased region" description="Acidic residues" evidence="1">
    <location>
        <begin position="89"/>
        <end position="118"/>
    </location>
</feature>
<dbReference type="Gene3D" id="1.10.8.60">
    <property type="match status" value="1"/>
</dbReference>
<evidence type="ECO:0000256" key="1">
    <source>
        <dbReference type="SAM" id="MobiDB-lite"/>
    </source>
</evidence>
<dbReference type="GO" id="GO:0006515">
    <property type="term" value="P:protein quality control for misfolded or incompletely synthesized proteins"/>
    <property type="evidence" value="ECO:0007669"/>
    <property type="project" value="TreeGrafter"/>
</dbReference>
<protein>
    <recommendedName>
        <fullName evidence="2">AAA+ ATPase domain-containing protein</fullName>
    </recommendedName>
</protein>
<accession>A0A6C0IEJ5</accession>
<dbReference type="GO" id="GO:0005759">
    <property type="term" value="C:mitochondrial matrix"/>
    <property type="evidence" value="ECO:0007669"/>
    <property type="project" value="TreeGrafter"/>
</dbReference>
<dbReference type="GO" id="GO:0007005">
    <property type="term" value="P:mitochondrion organization"/>
    <property type="evidence" value="ECO:0007669"/>
    <property type="project" value="TreeGrafter"/>
</dbReference>
<dbReference type="InterPro" id="IPR003593">
    <property type="entry name" value="AAA+_ATPase"/>
</dbReference>
<dbReference type="EMBL" id="MN740165">
    <property type="protein sequence ID" value="QHT91302.1"/>
    <property type="molecule type" value="Genomic_DNA"/>
</dbReference>
<dbReference type="GO" id="GO:0005524">
    <property type="term" value="F:ATP binding"/>
    <property type="evidence" value="ECO:0007669"/>
    <property type="project" value="InterPro"/>
</dbReference>
<dbReference type="SMART" id="SM00382">
    <property type="entry name" value="AAA"/>
    <property type="match status" value="1"/>
</dbReference>
<dbReference type="SUPFAM" id="SSF52540">
    <property type="entry name" value="P-loop containing nucleoside triphosphate hydrolases"/>
    <property type="match status" value="1"/>
</dbReference>
<sequence>MVKTNKPRKKNEKNTKNIKKKSLPPRNDDDDDESVDSRGKTIDTDIDSDYENDSDDSEVSLPRPMKRKPRKSVLESNKKKLKKSIPQNNEDEDEEDEDEDEDEEEEEYDDSEEEDDDNGKEGKDVFNSITRFIIPFGGGASRKFIPKRYDLNKEPVEVKKFVDLLSKSNEPSTIDNQIDQFKELNKETQNKMLIALEHKSNHYEESIMFKILKMNISPQIQSLLLSKYNTLQMMDPSAGEYFKNRAWLEKAISLPLGIYKELPATVENGPDICKAFMMKARKCLEEAIYGQEEAKLQILQFIATKLANPHGKGLSLMLSGSPGIGKTSLIKNGIAKALEWPFEFISLGGDSDATTYTGHQMVYEGSHCGKIVNSLVAAKSMSMVLMFDELDKISKTPKGEEVQNLLIHLTDSVQNSDFEDKYLSGIPIDLSKIMFVFSGNDLEKIDKILLDRMIVIELKGYGLKEKLEIGQNFLLPNALKEVNLFEKVNFSKEIIEYILVNYCKEEPGVREFKRAIEQVIQKINMLRIFNSKDMPFYIENFSLPFIILKKHIDLFLKKKKEDVSYLNMYS</sequence>
<feature type="region of interest" description="Disordered" evidence="1">
    <location>
        <begin position="1"/>
        <end position="123"/>
    </location>
</feature>
<feature type="compositionally biased region" description="Basic residues" evidence="1">
    <location>
        <begin position="1"/>
        <end position="23"/>
    </location>
</feature>
<dbReference type="PANTHER" id="PTHR43718:SF2">
    <property type="entry name" value="LON PROTEASE HOMOLOG, MITOCHONDRIAL"/>
    <property type="match status" value="1"/>
</dbReference>
<proteinExistence type="predicted"/>
<evidence type="ECO:0000313" key="3">
    <source>
        <dbReference type="EMBL" id="QHT91302.1"/>
    </source>
</evidence>
<dbReference type="GO" id="GO:0003697">
    <property type="term" value="F:single-stranded DNA binding"/>
    <property type="evidence" value="ECO:0007669"/>
    <property type="project" value="TreeGrafter"/>
</dbReference>
<dbReference type="AlphaFoldDB" id="A0A6C0IEJ5"/>
<evidence type="ECO:0000259" key="2">
    <source>
        <dbReference type="SMART" id="SM00382"/>
    </source>
</evidence>
<dbReference type="GO" id="GO:0004252">
    <property type="term" value="F:serine-type endopeptidase activity"/>
    <property type="evidence" value="ECO:0007669"/>
    <property type="project" value="InterPro"/>
</dbReference>
<dbReference type="Pfam" id="PF00004">
    <property type="entry name" value="AAA"/>
    <property type="match status" value="1"/>
</dbReference>
<dbReference type="InterPro" id="IPR003959">
    <property type="entry name" value="ATPase_AAA_core"/>
</dbReference>
<dbReference type="InterPro" id="IPR027065">
    <property type="entry name" value="Lon_Prtase"/>
</dbReference>
<dbReference type="GO" id="GO:0051131">
    <property type="term" value="P:chaperone-mediated protein complex assembly"/>
    <property type="evidence" value="ECO:0007669"/>
    <property type="project" value="TreeGrafter"/>
</dbReference>
<feature type="compositionally biased region" description="Acidic residues" evidence="1">
    <location>
        <begin position="44"/>
        <end position="58"/>
    </location>
</feature>
<dbReference type="PANTHER" id="PTHR43718">
    <property type="entry name" value="LON PROTEASE"/>
    <property type="match status" value="1"/>
</dbReference>
<name>A0A6C0IEJ5_9ZZZZ</name>
<dbReference type="GO" id="GO:0004176">
    <property type="term" value="F:ATP-dependent peptidase activity"/>
    <property type="evidence" value="ECO:0007669"/>
    <property type="project" value="InterPro"/>
</dbReference>
<dbReference type="InterPro" id="IPR027417">
    <property type="entry name" value="P-loop_NTPase"/>
</dbReference>
<feature type="domain" description="AAA+ ATPase" evidence="2">
    <location>
        <begin position="312"/>
        <end position="460"/>
    </location>
</feature>
<dbReference type="Gene3D" id="3.40.50.300">
    <property type="entry name" value="P-loop containing nucleotide triphosphate hydrolases"/>
    <property type="match status" value="1"/>
</dbReference>
<dbReference type="GO" id="GO:0016887">
    <property type="term" value="F:ATP hydrolysis activity"/>
    <property type="evidence" value="ECO:0007669"/>
    <property type="project" value="InterPro"/>
</dbReference>